<evidence type="ECO:0000313" key="3">
    <source>
        <dbReference type="Proteomes" id="UP000799439"/>
    </source>
</evidence>
<feature type="compositionally biased region" description="Basic and acidic residues" evidence="1">
    <location>
        <begin position="1"/>
        <end position="19"/>
    </location>
</feature>
<reference evidence="2" key="1">
    <citation type="journal article" date="2020" name="Stud. Mycol.">
        <title>101 Dothideomycetes genomes: a test case for predicting lifestyles and emergence of pathogens.</title>
        <authorList>
            <person name="Haridas S."/>
            <person name="Albert R."/>
            <person name="Binder M."/>
            <person name="Bloem J."/>
            <person name="Labutti K."/>
            <person name="Salamov A."/>
            <person name="Andreopoulos B."/>
            <person name="Baker S."/>
            <person name="Barry K."/>
            <person name="Bills G."/>
            <person name="Bluhm B."/>
            <person name="Cannon C."/>
            <person name="Castanera R."/>
            <person name="Culley D."/>
            <person name="Daum C."/>
            <person name="Ezra D."/>
            <person name="Gonzalez J."/>
            <person name="Henrissat B."/>
            <person name="Kuo A."/>
            <person name="Liang C."/>
            <person name="Lipzen A."/>
            <person name="Lutzoni F."/>
            <person name="Magnuson J."/>
            <person name="Mondo S."/>
            <person name="Nolan M."/>
            <person name="Ohm R."/>
            <person name="Pangilinan J."/>
            <person name="Park H.-J."/>
            <person name="Ramirez L."/>
            <person name="Alfaro M."/>
            <person name="Sun H."/>
            <person name="Tritt A."/>
            <person name="Yoshinaga Y."/>
            <person name="Zwiers L.-H."/>
            <person name="Turgeon B."/>
            <person name="Goodwin S."/>
            <person name="Spatafora J."/>
            <person name="Crous P."/>
            <person name="Grigoriev I."/>
        </authorList>
    </citation>
    <scope>NUCLEOTIDE SEQUENCE</scope>
    <source>
        <strain evidence="2">CBS 260.36</strain>
    </source>
</reference>
<gene>
    <name evidence="2" type="ORF">K461DRAFT_135459</name>
</gene>
<dbReference type="Proteomes" id="UP000799439">
    <property type="component" value="Unassembled WGS sequence"/>
</dbReference>
<protein>
    <submittedName>
        <fullName evidence="2">Uncharacterized protein</fullName>
    </submittedName>
</protein>
<evidence type="ECO:0000256" key="1">
    <source>
        <dbReference type="SAM" id="MobiDB-lite"/>
    </source>
</evidence>
<organism evidence="2 3">
    <name type="scientific">Myriangium duriaei CBS 260.36</name>
    <dbReference type="NCBI Taxonomy" id="1168546"/>
    <lineage>
        <taxon>Eukaryota</taxon>
        <taxon>Fungi</taxon>
        <taxon>Dikarya</taxon>
        <taxon>Ascomycota</taxon>
        <taxon>Pezizomycotina</taxon>
        <taxon>Dothideomycetes</taxon>
        <taxon>Dothideomycetidae</taxon>
        <taxon>Myriangiales</taxon>
        <taxon>Myriangiaceae</taxon>
        <taxon>Myriangium</taxon>
    </lineage>
</organism>
<accession>A0A9P4MG37</accession>
<evidence type="ECO:0000313" key="2">
    <source>
        <dbReference type="EMBL" id="KAF2153135.1"/>
    </source>
</evidence>
<feature type="region of interest" description="Disordered" evidence="1">
    <location>
        <begin position="1"/>
        <end position="55"/>
    </location>
</feature>
<dbReference type="EMBL" id="ML996085">
    <property type="protein sequence ID" value="KAF2153135.1"/>
    <property type="molecule type" value="Genomic_DNA"/>
</dbReference>
<comment type="caution">
    <text evidence="2">The sequence shown here is derived from an EMBL/GenBank/DDBJ whole genome shotgun (WGS) entry which is preliminary data.</text>
</comment>
<dbReference type="AlphaFoldDB" id="A0A9P4MG37"/>
<sequence>MWWAPEGRDARQQRKRGELLEDLGAGQTEDHREQSPGKAVPSGQRKAMGPVSCMRPRPMRVQLSEVGLIPGGTAGAASCCSRSRGAGPSPFVAAGVQRVQDANIPSSKDLLPALWSTVTPKDPRERPPWACNSGPWVAHF</sequence>
<keyword evidence="3" id="KW-1185">Reference proteome</keyword>
<proteinExistence type="predicted"/>
<name>A0A9P4MG37_9PEZI</name>